<feature type="compositionally biased region" description="Basic residues" evidence="1">
    <location>
        <begin position="1"/>
        <end position="12"/>
    </location>
</feature>
<evidence type="ECO:0000259" key="2">
    <source>
        <dbReference type="Pfam" id="PF14111"/>
    </source>
</evidence>
<feature type="region of interest" description="Disordered" evidence="1">
    <location>
        <begin position="1"/>
        <end position="96"/>
    </location>
</feature>
<dbReference type="InterPro" id="IPR040256">
    <property type="entry name" value="At4g02000-like"/>
</dbReference>
<evidence type="ECO:0000313" key="3">
    <source>
        <dbReference type="EMBL" id="KAF3586022.1"/>
    </source>
</evidence>
<gene>
    <name evidence="3" type="ORF">F2Q69_00028039</name>
</gene>
<proteinExistence type="predicted"/>
<comment type="caution">
    <text evidence="3">The sequence shown here is derived from an EMBL/GenBank/DDBJ whole genome shotgun (WGS) entry which is preliminary data.</text>
</comment>
<feature type="domain" description="DUF4283" evidence="2">
    <location>
        <begin position="137"/>
        <end position="220"/>
    </location>
</feature>
<feature type="compositionally biased region" description="Polar residues" evidence="1">
    <location>
        <begin position="57"/>
        <end position="72"/>
    </location>
</feature>
<dbReference type="InterPro" id="IPR036691">
    <property type="entry name" value="Endo/exonu/phosph_ase_sf"/>
</dbReference>
<evidence type="ECO:0000256" key="1">
    <source>
        <dbReference type="SAM" id="MobiDB-lite"/>
    </source>
</evidence>
<dbReference type="EMBL" id="QGKX02000088">
    <property type="protein sequence ID" value="KAF3586022.1"/>
    <property type="molecule type" value="Genomic_DNA"/>
</dbReference>
<dbReference type="PANTHER" id="PTHR31286">
    <property type="entry name" value="GLYCINE-RICH CELL WALL STRUCTURAL PROTEIN 1.8-LIKE"/>
    <property type="match status" value="1"/>
</dbReference>
<dbReference type="Proteomes" id="UP000712600">
    <property type="component" value="Unassembled WGS sequence"/>
</dbReference>
<feature type="region of interest" description="Disordered" evidence="1">
    <location>
        <begin position="329"/>
        <end position="388"/>
    </location>
</feature>
<feature type="compositionally biased region" description="Basic and acidic residues" evidence="1">
    <location>
        <begin position="346"/>
        <end position="355"/>
    </location>
</feature>
<protein>
    <recommendedName>
        <fullName evidence="2">DUF4283 domain-containing protein</fullName>
    </recommendedName>
</protein>
<feature type="compositionally biased region" description="Basic residues" evidence="1">
    <location>
        <begin position="357"/>
        <end position="370"/>
    </location>
</feature>
<name>A0A8S9S0Y4_BRACR</name>
<dbReference type="Gene3D" id="3.60.10.10">
    <property type="entry name" value="Endonuclease/exonuclease/phosphatase"/>
    <property type="match status" value="1"/>
</dbReference>
<organism evidence="3 4">
    <name type="scientific">Brassica cretica</name>
    <name type="common">Mustard</name>
    <dbReference type="NCBI Taxonomy" id="69181"/>
    <lineage>
        <taxon>Eukaryota</taxon>
        <taxon>Viridiplantae</taxon>
        <taxon>Streptophyta</taxon>
        <taxon>Embryophyta</taxon>
        <taxon>Tracheophyta</taxon>
        <taxon>Spermatophyta</taxon>
        <taxon>Magnoliopsida</taxon>
        <taxon>eudicotyledons</taxon>
        <taxon>Gunneridae</taxon>
        <taxon>Pentapetalae</taxon>
        <taxon>rosids</taxon>
        <taxon>malvids</taxon>
        <taxon>Brassicales</taxon>
        <taxon>Brassicaceae</taxon>
        <taxon>Brassiceae</taxon>
        <taxon>Brassica</taxon>
    </lineage>
</organism>
<evidence type="ECO:0000313" key="4">
    <source>
        <dbReference type="Proteomes" id="UP000712600"/>
    </source>
</evidence>
<accession>A0A8S9S0Y4</accession>
<dbReference type="SUPFAM" id="SSF56219">
    <property type="entry name" value="DNase I-like"/>
    <property type="match status" value="1"/>
</dbReference>
<reference evidence="3" key="1">
    <citation type="submission" date="2019-12" db="EMBL/GenBank/DDBJ databases">
        <title>Genome sequencing and annotation of Brassica cretica.</title>
        <authorList>
            <person name="Studholme D.J."/>
            <person name="Sarris P."/>
        </authorList>
    </citation>
    <scope>NUCLEOTIDE SEQUENCE</scope>
    <source>
        <strain evidence="3">PFS-109/04</strain>
        <tissue evidence="3">Leaf</tissue>
    </source>
</reference>
<dbReference type="Pfam" id="PF14111">
    <property type="entry name" value="DUF4283"/>
    <property type="match status" value="1"/>
</dbReference>
<dbReference type="InterPro" id="IPR025558">
    <property type="entry name" value="DUF4283"/>
</dbReference>
<sequence>MAKVKVKKKKKQASGFFSPSSRIPHLASSAPMSKVYKAKVPPASTKAADLSPVKISESPNTLSAVEGSSSGPAPSDELNHPPTPSQVMGENLTKPASPNLANLIQRSAQLEELGTPSTHISGAPFVLILDENFEEAKEEFKEFIFARFQGDIPSKGRVIGVVNAVWARNGPRIFVHRVGHICFLLKVTNERTRNVLLSRPAWMIAGSPMFVAPWSSDFSKEEPQLTTAVIPVELHGVPYLLFNKQSLSRLKIAIRKPESLTPETERKENFEVAKIWVWVSLLTDLPDKIITGFSNGREVEIDVSYPWLPKKCTHCDRYGHDSARCPRSTAIYKQDDSRRSNVPGEHSGRPRENISRSRGRQSRGNRRSRSARSLSVKSNHHSREGGPTLVSHAEAQDTSGYAAGNARTEGLNSNRRHNMVKEWINSHRPLLGACLETHIQTINSSRISSALPVGWNFFENSSYHGTARIIVVWDPYVVMTMYQASAQAVTCGFFIAAQNVNLTVTFVYAFNQILRAEHHSNHHDTDVDSSGIDDFALAIQQAYLFESQTKVLPFTWYNNNDAAPISKRIDHLYVNQQWAQTFQDAYGEFLEPQQSDHAGCLVTMPSIRCRVVKPFKFFHHIIDHPDYLDSVREAWNCENIQGSLQFKLFRSQKLMKGVFRRLNKTHYSGISQRMKDQSAIVSELQCRLLSNPDPATARLEHDERAKWNTLKKAEEKFYRPKSRVRWHHLGDRDTSFYHKCVVQRAANNHIYYLRDTDDKLIGNAEEIKSHAAGYFKGILGHTDLQESPCTVAELQDLLSFRCSDTHC</sequence>
<dbReference type="PANTHER" id="PTHR31286:SF154">
    <property type="entry name" value="CCHC-TYPE DOMAIN-CONTAINING PROTEIN"/>
    <property type="match status" value="1"/>
</dbReference>
<dbReference type="AlphaFoldDB" id="A0A8S9S0Y4"/>